<dbReference type="Gene3D" id="1.25.40.20">
    <property type="entry name" value="Ankyrin repeat-containing domain"/>
    <property type="match status" value="2"/>
</dbReference>
<sequence length="423" mass="47512">MSGQGWGLEFYDCVFHNDLQRLESLVDQHRIDLDAKFTCVRRKNHVDLSPIHLVAYNGYTGMLQYLYDMECDIHETTATLRRTPLHFAVLRHKMACFHKLLAFGANPDPRDTFGNSVCHYAAEDGATDILDVLVRHDIDLDAQDITRKTPLMKATRNGKIDAVKRLLAAGCSLNIRDKNGDTALHFSARQGRAELVSALVDAGSDVNMQNQWGHAPLMEAVCYNNKDAASRLLLAACDVNLREYKGGDTALHVSVRKNYTTITERLLQTDNVQQVYNYQGELALYDAVVNQKMDAVRLFLLYNYDLGTPIKLEYDGTGGKTLVRVALERGHFELLRMLAHVGYVISCHPPSTAARHLSTTASVSNDHVTAVQRFLAGVHGTRTLKQMSRLSIRHQVGFGIHRKCDALPLPRTLRDYILLKNLL</sequence>
<gene>
    <name evidence="5" type="ORF">NP493_1254g00014</name>
</gene>
<evidence type="ECO:0000259" key="4">
    <source>
        <dbReference type="PROSITE" id="PS50225"/>
    </source>
</evidence>
<dbReference type="PROSITE" id="PS50297">
    <property type="entry name" value="ANK_REP_REGION"/>
    <property type="match status" value="2"/>
</dbReference>
<keyword evidence="2 3" id="KW-0040">ANK repeat</keyword>
<proteinExistence type="predicted"/>
<dbReference type="Pfam" id="PF07525">
    <property type="entry name" value="SOCS_box"/>
    <property type="match status" value="1"/>
</dbReference>
<dbReference type="SUPFAM" id="SSF158235">
    <property type="entry name" value="SOCS box-like"/>
    <property type="match status" value="1"/>
</dbReference>
<dbReference type="EMBL" id="JAODUO010001257">
    <property type="protein sequence ID" value="KAK2167811.1"/>
    <property type="molecule type" value="Genomic_DNA"/>
</dbReference>
<dbReference type="InterPro" id="IPR002110">
    <property type="entry name" value="Ankyrin_rpt"/>
</dbReference>
<dbReference type="CDD" id="cd03587">
    <property type="entry name" value="SOCS"/>
    <property type="match status" value="1"/>
</dbReference>
<keyword evidence="6" id="KW-1185">Reference proteome</keyword>
<dbReference type="Pfam" id="PF00023">
    <property type="entry name" value="Ank"/>
    <property type="match status" value="1"/>
</dbReference>
<dbReference type="SUPFAM" id="SSF48403">
    <property type="entry name" value="Ankyrin repeat"/>
    <property type="match status" value="2"/>
</dbReference>
<feature type="repeat" description="ANK" evidence="3">
    <location>
        <begin position="179"/>
        <end position="211"/>
    </location>
</feature>
<evidence type="ECO:0000256" key="2">
    <source>
        <dbReference type="ARBA" id="ARBA00023043"/>
    </source>
</evidence>
<dbReference type="AlphaFoldDB" id="A0AAD9KAX8"/>
<name>A0AAD9KAX8_RIDPI</name>
<dbReference type="PROSITE" id="PS50088">
    <property type="entry name" value="ANK_REPEAT"/>
    <property type="match status" value="4"/>
</dbReference>
<feature type="repeat" description="ANK" evidence="3">
    <location>
        <begin position="80"/>
        <end position="112"/>
    </location>
</feature>
<dbReference type="SMART" id="SM00969">
    <property type="entry name" value="SOCS_box"/>
    <property type="match status" value="1"/>
</dbReference>
<dbReference type="SMART" id="SM00248">
    <property type="entry name" value="ANK"/>
    <property type="match status" value="9"/>
</dbReference>
<dbReference type="Pfam" id="PF12796">
    <property type="entry name" value="Ank_2"/>
    <property type="match status" value="1"/>
</dbReference>
<dbReference type="InterPro" id="IPR036770">
    <property type="entry name" value="Ankyrin_rpt-contain_sf"/>
</dbReference>
<dbReference type="PROSITE" id="PS50225">
    <property type="entry name" value="SOCS"/>
    <property type="match status" value="1"/>
</dbReference>
<evidence type="ECO:0000313" key="6">
    <source>
        <dbReference type="Proteomes" id="UP001209878"/>
    </source>
</evidence>
<feature type="repeat" description="ANK" evidence="3">
    <location>
        <begin position="113"/>
        <end position="145"/>
    </location>
</feature>
<evidence type="ECO:0000256" key="1">
    <source>
        <dbReference type="ARBA" id="ARBA00022737"/>
    </source>
</evidence>
<comment type="caution">
    <text evidence="5">The sequence shown here is derived from an EMBL/GenBank/DDBJ whole genome shotgun (WGS) entry which is preliminary data.</text>
</comment>
<dbReference type="PANTHER" id="PTHR24173">
    <property type="entry name" value="ANKYRIN REPEAT CONTAINING"/>
    <property type="match status" value="1"/>
</dbReference>
<feature type="domain" description="SOCS box" evidence="4">
    <location>
        <begin position="382"/>
        <end position="417"/>
    </location>
</feature>
<reference evidence="5" key="1">
    <citation type="journal article" date="2023" name="Mol. Biol. Evol.">
        <title>Third-Generation Sequencing Reveals the Adaptive Role of the Epigenome in Three Deep-Sea Polychaetes.</title>
        <authorList>
            <person name="Perez M."/>
            <person name="Aroh O."/>
            <person name="Sun Y."/>
            <person name="Lan Y."/>
            <person name="Juniper S.K."/>
            <person name="Young C.R."/>
            <person name="Angers B."/>
            <person name="Qian P.Y."/>
        </authorList>
    </citation>
    <scope>NUCLEOTIDE SEQUENCE</scope>
    <source>
        <strain evidence="5">R07B-5</strain>
    </source>
</reference>
<dbReference type="GO" id="GO:0035556">
    <property type="term" value="P:intracellular signal transduction"/>
    <property type="evidence" value="ECO:0007669"/>
    <property type="project" value="InterPro"/>
</dbReference>
<evidence type="ECO:0000256" key="3">
    <source>
        <dbReference type="PROSITE-ProRule" id="PRU00023"/>
    </source>
</evidence>
<feature type="repeat" description="ANK" evidence="3">
    <location>
        <begin position="146"/>
        <end position="178"/>
    </location>
</feature>
<organism evidence="5 6">
    <name type="scientific">Ridgeia piscesae</name>
    <name type="common">Tubeworm</name>
    <dbReference type="NCBI Taxonomy" id="27915"/>
    <lineage>
        <taxon>Eukaryota</taxon>
        <taxon>Metazoa</taxon>
        <taxon>Spiralia</taxon>
        <taxon>Lophotrochozoa</taxon>
        <taxon>Annelida</taxon>
        <taxon>Polychaeta</taxon>
        <taxon>Sedentaria</taxon>
        <taxon>Canalipalpata</taxon>
        <taxon>Sabellida</taxon>
        <taxon>Siboglinidae</taxon>
        <taxon>Ridgeia</taxon>
    </lineage>
</organism>
<dbReference type="InterPro" id="IPR036036">
    <property type="entry name" value="SOCS_box-like_dom_sf"/>
</dbReference>
<dbReference type="PANTHER" id="PTHR24173:SF74">
    <property type="entry name" value="ANKYRIN REPEAT DOMAIN-CONTAINING PROTEIN 16"/>
    <property type="match status" value="1"/>
</dbReference>
<evidence type="ECO:0000313" key="5">
    <source>
        <dbReference type="EMBL" id="KAK2167811.1"/>
    </source>
</evidence>
<dbReference type="Proteomes" id="UP001209878">
    <property type="component" value="Unassembled WGS sequence"/>
</dbReference>
<accession>A0AAD9KAX8</accession>
<protein>
    <recommendedName>
        <fullName evidence="4">SOCS box domain-containing protein</fullName>
    </recommendedName>
</protein>
<keyword evidence="1" id="KW-0677">Repeat</keyword>
<dbReference type="Gene3D" id="1.10.750.20">
    <property type="entry name" value="SOCS box"/>
    <property type="match status" value="1"/>
</dbReference>
<dbReference type="InterPro" id="IPR001496">
    <property type="entry name" value="SOCS_box"/>
</dbReference>